<comment type="caution">
    <text evidence="2">The sequence shown here is derived from an EMBL/GenBank/DDBJ whole genome shotgun (WGS) entry which is preliminary data.</text>
</comment>
<dbReference type="PANTHER" id="PTHR22916">
    <property type="entry name" value="GLYCOSYLTRANSFERASE"/>
    <property type="match status" value="1"/>
</dbReference>
<accession>A0A418PMX8</accession>
<organism evidence="2 3">
    <name type="scientific">Algoriphagus lacus</name>
    <dbReference type="NCBI Taxonomy" id="2056311"/>
    <lineage>
        <taxon>Bacteria</taxon>
        <taxon>Pseudomonadati</taxon>
        <taxon>Bacteroidota</taxon>
        <taxon>Cytophagia</taxon>
        <taxon>Cytophagales</taxon>
        <taxon>Cyclobacteriaceae</taxon>
        <taxon>Algoriphagus</taxon>
    </lineage>
</organism>
<dbReference type="GO" id="GO:0016758">
    <property type="term" value="F:hexosyltransferase activity"/>
    <property type="evidence" value="ECO:0007669"/>
    <property type="project" value="UniProtKB-ARBA"/>
</dbReference>
<keyword evidence="3" id="KW-1185">Reference proteome</keyword>
<dbReference type="SUPFAM" id="SSF53448">
    <property type="entry name" value="Nucleotide-diphospho-sugar transferases"/>
    <property type="match status" value="1"/>
</dbReference>
<dbReference type="Proteomes" id="UP000283522">
    <property type="component" value="Unassembled WGS sequence"/>
</dbReference>
<dbReference type="AlphaFoldDB" id="A0A418PMX8"/>
<dbReference type="InterPro" id="IPR029044">
    <property type="entry name" value="Nucleotide-diphossugar_trans"/>
</dbReference>
<sequence>MLNILNIFPLVSVCIPVFNGDEFLLEALESVKIQTYSNLEFIISDDQSNDRSIEIIEHFLRENHFPFTLVTNIDRGIGKNWNNCVRHATGKYIKFLFQDDVLFPECISDMVAMAESDDEVGLVYSDRRILMDETNLAHVNWYNANGELNHKWADPLETGIYLGKRILKDRNLFFVKPWNKLGEPSTMLFRKSVFENVGLFDTQLIQFLDLEFSLRVFSKYKFGYIQKQLTGFRLHENQSSCSFSKKKINERSILLRKLSFDLFFQLGWFSKKIILAEYSPAWVLNLIKKRNRV</sequence>
<proteinExistence type="predicted"/>
<name>A0A418PMX8_9BACT</name>
<protein>
    <submittedName>
        <fullName evidence="2">Glycosyltransferase</fullName>
    </submittedName>
</protein>
<dbReference type="Gene3D" id="3.90.550.10">
    <property type="entry name" value="Spore Coat Polysaccharide Biosynthesis Protein SpsA, Chain A"/>
    <property type="match status" value="1"/>
</dbReference>
<evidence type="ECO:0000313" key="2">
    <source>
        <dbReference type="EMBL" id="RIW13083.1"/>
    </source>
</evidence>
<dbReference type="InterPro" id="IPR001173">
    <property type="entry name" value="Glyco_trans_2-like"/>
</dbReference>
<feature type="domain" description="Glycosyltransferase 2-like" evidence="1">
    <location>
        <begin position="12"/>
        <end position="196"/>
    </location>
</feature>
<dbReference type="Pfam" id="PF00535">
    <property type="entry name" value="Glycos_transf_2"/>
    <property type="match status" value="1"/>
</dbReference>
<evidence type="ECO:0000313" key="3">
    <source>
        <dbReference type="Proteomes" id="UP000283522"/>
    </source>
</evidence>
<reference evidence="2 3" key="1">
    <citation type="submission" date="2018-09" db="EMBL/GenBank/DDBJ databases">
        <authorList>
            <person name="Wang X."/>
            <person name="Du Z."/>
        </authorList>
    </citation>
    <scope>NUCLEOTIDE SEQUENCE [LARGE SCALE GENOMIC DNA]</scope>
    <source>
        <strain evidence="2 3">N3</strain>
    </source>
</reference>
<keyword evidence="2" id="KW-0808">Transferase</keyword>
<dbReference type="EMBL" id="QXML01000010">
    <property type="protein sequence ID" value="RIW13083.1"/>
    <property type="molecule type" value="Genomic_DNA"/>
</dbReference>
<evidence type="ECO:0000259" key="1">
    <source>
        <dbReference type="Pfam" id="PF00535"/>
    </source>
</evidence>
<gene>
    <name evidence="2" type="ORF">D0X99_16870</name>
</gene>